<evidence type="ECO:0000256" key="1">
    <source>
        <dbReference type="SAM" id="MobiDB-lite"/>
    </source>
</evidence>
<proteinExistence type="predicted"/>
<evidence type="ECO:0000313" key="3">
    <source>
        <dbReference type="Proteomes" id="UP001358586"/>
    </source>
</evidence>
<gene>
    <name evidence="2" type="ORF">PVK06_007705</name>
</gene>
<feature type="compositionally biased region" description="Acidic residues" evidence="1">
    <location>
        <begin position="7"/>
        <end position="21"/>
    </location>
</feature>
<feature type="region of interest" description="Disordered" evidence="1">
    <location>
        <begin position="48"/>
        <end position="83"/>
    </location>
</feature>
<comment type="caution">
    <text evidence="2">The sequence shown here is derived from an EMBL/GenBank/DDBJ whole genome shotgun (WGS) entry which is preliminary data.</text>
</comment>
<dbReference type="Proteomes" id="UP001358586">
    <property type="component" value="Chromosome 3"/>
</dbReference>
<dbReference type="EMBL" id="JARKNE010000003">
    <property type="protein sequence ID" value="KAK5838957.1"/>
    <property type="molecule type" value="Genomic_DNA"/>
</dbReference>
<reference evidence="2 3" key="1">
    <citation type="submission" date="2023-03" db="EMBL/GenBank/DDBJ databases">
        <title>WGS of Gossypium arboreum.</title>
        <authorList>
            <person name="Yu D."/>
        </authorList>
    </citation>
    <scope>NUCLEOTIDE SEQUENCE [LARGE SCALE GENOMIC DNA]</scope>
    <source>
        <tissue evidence="2">Leaf</tissue>
    </source>
</reference>
<name>A0ABR0QJ79_GOSAR</name>
<evidence type="ECO:0000313" key="2">
    <source>
        <dbReference type="EMBL" id="KAK5838957.1"/>
    </source>
</evidence>
<protein>
    <submittedName>
        <fullName evidence="2">Uncharacterized protein</fullName>
    </submittedName>
</protein>
<feature type="region of interest" description="Disordered" evidence="1">
    <location>
        <begin position="1"/>
        <end position="24"/>
    </location>
</feature>
<accession>A0ABR0QJ79</accession>
<sequence length="83" mass="9329">MDMPILECEEGANDEDEEEETPVVPSDYERVFRPNHSSMKGMVICDPSHHSSAKTLGRQATKALAWPERDKAPMIKQSEPDSD</sequence>
<organism evidence="2 3">
    <name type="scientific">Gossypium arboreum</name>
    <name type="common">Tree cotton</name>
    <name type="synonym">Gossypium nanking</name>
    <dbReference type="NCBI Taxonomy" id="29729"/>
    <lineage>
        <taxon>Eukaryota</taxon>
        <taxon>Viridiplantae</taxon>
        <taxon>Streptophyta</taxon>
        <taxon>Embryophyta</taxon>
        <taxon>Tracheophyta</taxon>
        <taxon>Spermatophyta</taxon>
        <taxon>Magnoliopsida</taxon>
        <taxon>eudicotyledons</taxon>
        <taxon>Gunneridae</taxon>
        <taxon>Pentapetalae</taxon>
        <taxon>rosids</taxon>
        <taxon>malvids</taxon>
        <taxon>Malvales</taxon>
        <taxon>Malvaceae</taxon>
        <taxon>Malvoideae</taxon>
        <taxon>Gossypium</taxon>
    </lineage>
</organism>
<keyword evidence="3" id="KW-1185">Reference proteome</keyword>